<feature type="repeat" description="PPR" evidence="2">
    <location>
        <begin position="273"/>
        <end position="308"/>
    </location>
</feature>
<dbReference type="InterPro" id="IPR046848">
    <property type="entry name" value="E_motif"/>
</dbReference>
<evidence type="ECO:0008006" key="5">
    <source>
        <dbReference type="Google" id="ProtNLM"/>
    </source>
</evidence>
<dbReference type="Pfam" id="PF20431">
    <property type="entry name" value="E_motif"/>
    <property type="match status" value="1"/>
</dbReference>
<dbReference type="AlphaFoldDB" id="A0A5P1EYG0"/>
<dbReference type="EMBL" id="CM007384">
    <property type="protein sequence ID" value="ONK70904.1"/>
    <property type="molecule type" value="Genomic_DNA"/>
</dbReference>
<dbReference type="Proteomes" id="UP000243459">
    <property type="component" value="Chromosome 4"/>
</dbReference>
<dbReference type="GO" id="GO:0009451">
    <property type="term" value="P:RNA modification"/>
    <property type="evidence" value="ECO:0007669"/>
    <property type="project" value="InterPro"/>
</dbReference>
<dbReference type="Gene3D" id="1.25.40.10">
    <property type="entry name" value="Tetratricopeptide repeat domain"/>
    <property type="match status" value="4"/>
</dbReference>
<dbReference type="FunFam" id="1.25.40.10:FF:000425">
    <property type="entry name" value="Pentatricopeptide repeat-containing protein At3g26540"/>
    <property type="match status" value="1"/>
</dbReference>
<feature type="repeat" description="PPR" evidence="2">
    <location>
        <begin position="72"/>
        <end position="102"/>
    </location>
</feature>
<accession>A0A5P1EYG0</accession>
<keyword evidence="4" id="KW-1185">Reference proteome</keyword>
<name>A0A5P1EYG0_ASPOF</name>
<dbReference type="GO" id="GO:0003723">
    <property type="term" value="F:RNA binding"/>
    <property type="evidence" value="ECO:0007669"/>
    <property type="project" value="InterPro"/>
</dbReference>
<proteinExistence type="predicted"/>
<evidence type="ECO:0000256" key="1">
    <source>
        <dbReference type="ARBA" id="ARBA00022737"/>
    </source>
</evidence>
<gene>
    <name evidence="3" type="ORF">A4U43_C04F2720</name>
</gene>
<dbReference type="FunFam" id="1.25.40.10:FF:000996">
    <property type="entry name" value="Small kernel1"/>
    <property type="match status" value="1"/>
</dbReference>
<dbReference type="PROSITE" id="PS51375">
    <property type="entry name" value="PPR"/>
    <property type="match status" value="4"/>
</dbReference>
<dbReference type="Pfam" id="PF01535">
    <property type="entry name" value="PPR"/>
    <property type="match status" value="6"/>
</dbReference>
<dbReference type="NCBIfam" id="TIGR00756">
    <property type="entry name" value="PPR"/>
    <property type="match status" value="5"/>
</dbReference>
<evidence type="ECO:0000313" key="4">
    <source>
        <dbReference type="Proteomes" id="UP000243459"/>
    </source>
</evidence>
<sequence length="609" mass="68660">MLLSRLIHLLQVSVNLKSLPLTQQAHALSLTLGLFNEDPIIASKLISSYSHLSLPSLSRQIFESFALNSPPNVLLWNSLLSSYCNNRIFSKPISLFARMRARLRPDNYTLAIVSKASAELEDFRAGRLVHCLVVKLGFYQDTVLSNSIMRFYSRCENFGDARKLFDEMPMRSVASWNSIISQYADLESGEEEVWSLFEEMQAEGIKPDAFTISTVLPWCWSSIRGREIHCYLIRMNLGLNSDFHMGSCLINMYSKGNRVDVGRRVFDRMIVKNVVVWTTMINGYVENAEFEEGLDLFRMMQFEDGILPNKVSLVTVLPAIGSLARFIDGKQVHAFAIRKELNREPSLNNALIDMYSKCGTLDSAKCIFDDQSWCKDAISWSTIISCYGIHGKGEEAVILFNRMCNLGTKPDHITSVGVLSACGRSGLVSEGLEIYNSLVKDYGVVPTVEICSCMVDMLGRAGRLSKALDFIKSMPHISGSSVWGALFDSSFMHNNREMHDLAFRTLLHLEPESPSNFITRSNFHASSERWDVVAEVRKTMKERGLKKMPGWSSITINRTVHSFFAADTSHHYPDTIYAMLDNLLLTMKGAGYVPTYEKVTEPFTLGSYQ</sequence>
<organism evidence="3 4">
    <name type="scientific">Asparagus officinalis</name>
    <name type="common">Garden asparagus</name>
    <dbReference type="NCBI Taxonomy" id="4686"/>
    <lineage>
        <taxon>Eukaryota</taxon>
        <taxon>Viridiplantae</taxon>
        <taxon>Streptophyta</taxon>
        <taxon>Embryophyta</taxon>
        <taxon>Tracheophyta</taxon>
        <taxon>Spermatophyta</taxon>
        <taxon>Magnoliopsida</taxon>
        <taxon>Liliopsida</taxon>
        <taxon>Asparagales</taxon>
        <taxon>Asparagaceae</taxon>
        <taxon>Asparagoideae</taxon>
        <taxon>Asparagus</taxon>
    </lineage>
</organism>
<dbReference type="InterPro" id="IPR011990">
    <property type="entry name" value="TPR-like_helical_dom_sf"/>
</dbReference>
<protein>
    <recommendedName>
        <fullName evidence="5">Pentatricopeptide repeat-containing protein</fullName>
    </recommendedName>
</protein>
<evidence type="ECO:0000313" key="3">
    <source>
        <dbReference type="EMBL" id="ONK70904.1"/>
    </source>
</evidence>
<dbReference type="InterPro" id="IPR002885">
    <property type="entry name" value="PPR_rpt"/>
</dbReference>
<evidence type="ECO:0000256" key="2">
    <source>
        <dbReference type="PROSITE-ProRule" id="PRU00708"/>
    </source>
</evidence>
<dbReference type="OrthoDB" id="879807at2759"/>
<dbReference type="PANTHER" id="PTHR47926:SF540">
    <property type="entry name" value="PENTATRICOPEPTIDE REPEAT-CONTAINING PROTEIN"/>
    <property type="match status" value="1"/>
</dbReference>
<dbReference type="Pfam" id="PF13041">
    <property type="entry name" value="PPR_2"/>
    <property type="match status" value="2"/>
</dbReference>
<dbReference type="FunFam" id="1.25.40.10:FF:000351">
    <property type="entry name" value="Pentatricopeptide repeat-containing protein"/>
    <property type="match status" value="1"/>
</dbReference>
<dbReference type="InterPro" id="IPR046960">
    <property type="entry name" value="PPR_At4g14850-like_plant"/>
</dbReference>
<dbReference type="PANTHER" id="PTHR47926">
    <property type="entry name" value="PENTATRICOPEPTIDE REPEAT-CONTAINING PROTEIN"/>
    <property type="match status" value="1"/>
</dbReference>
<keyword evidence="1" id="KW-0677">Repeat</keyword>
<dbReference type="OMA" id="HSFYVAD"/>
<feature type="repeat" description="PPR" evidence="2">
    <location>
        <begin position="172"/>
        <end position="207"/>
    </location>
</feature>
<reference evidence="4" key="1">
    <citation type="journal article" date="2017" name="Nat. Commun.">
        <title>The asparagus genome sheds light on the origin and evolution of a young Y chromosome.</title>
        <authorList>
            <person name="Harkess A."/>
            <person name="Zhou J."/>
            <person name="Xu C."/>
            <person name="Bowers J.E."/>
            <person name="Van der Hulst R."/>
            <person name="Ayyampalayam S."/>
            <person name="Mercati F."/>
            <person name="Riccardi P."/>
            <person name="McKain M.R."/>
            <person name="Kakrana A."/>
            <person name="Tang H."/>
            <person name="Ray J."/>
            <person name="Groenendijk J."/>
            <person name="Arikit S."/>
            <person name="Mathioni S.M."/>
            <person name="Nakano M."/>
            <person name="Shan H."/>
            <person name="Telgmann-Rauber A."/>
            <person name="Kanno A."/>
            <person name="Yue Z."/>
            <person name="Chen H."/>
            <person name="Li W."/>
            <person name="Chen Y."/>
            <person name="Xu X."/>
            <person name="Zhang Y."/>
            <person name="Luo S."/>
            <person name="Chen H."/>
            <person name="Gao J."/>
            <person name="Mao Z."/>
            <person name="Pires J.C."/>
            <person name="Luo M."/>
            <person name="Kudrna D."/>
            <person name="Wing R.A."/>
            <person name="Meyers B.C."/>
            <person name="Yi K."/>
            <person name="Kong H."/>
            <person name="Lavrijsen P."/>
            <person name="Sunseri F."/>
            <person name="Falavigna A."/>
            <person name="Ye Y."/>
            <person name="Leebens-Mack J.H."/>
            <person name="Chen G."/>
        </authorList>
    </citation>
    <scope>NUCLEOTIDE SEQUENCE [LARGE SCALE GENOMIC DNA]</scope>
    <source>
        <strain evidence="4">cv. DH0086</strain>
    </source>
</reference>
<dbReference type="Gramene" id="ONK70904">
    <property type="protein sequence ID" value="ONK70904"/>
    <property type="gene ID" value="A4U43_C04F2720"/>
</dbReference>
<feature type="repeat" description="PPR" evidence="2">
    <location>
        <begin position="376"/>
        <end position="410"/>
    </location>
</feature>